<dbReference type="KEGG" id="mlz:F6J85_08165"/>
<accession>A0A5J6L3W9</accession>
<dbReference type="InterPro" id="IPR017853">
    <property type="entry name" value="GH"/>
</dbReference>
<dbReference type="AlphaFoldDB" id="A0A5J5JLN1"/>
<dbReference type="RefSeq" id="WP_150920132.1">
    <property type="nucleotide sequence ID" value="NZ_CP044232.1"/>
</dbReference>
<protein>
    <submittedName>
        <fullName evidence="1">Tat pathway signal protein</fullName>
    </submittedName>
</protein>
<dbReference type="SUPFAM" id="SSF51445">
    <property type="entry name" value="(Trans)glycosidases"/>
    <property type="match status" value="1"/>
</dbReference>
<dbReference type="Gene3D" id="3.20.20.80">
    <property type="entry name" value="Glycosidases"/>
    <property type="match status" value="1"/>
</dbReference>
<gene>
    <name evidence="1" type="ORF">F6J85_08165</name>
</gene>
<evidence type="ECO:0000313" key="2">
    <source>
        <dbReference type="Proteomes" id="UP000325516"/>
    </source>
</evidence>
<dbReference type="EMBL" id="CP044232">
    <property type="protein sequence ID" value="QEW03081.1"/>
    <property type="molecule type" value="Genomic_DNA"/>
</dbReference>
<organism evidence="1 2">
    <name type="scientific">Microbacterium lushaniae</name>
    <dbReference type="NCBI Taxonomy" id="2614639"/>
    <lineage>
        <taxon>Bacteria</taxon>
        <taxon>Bacillati</taxon>
        <taxon>Actinomycetota</taxon>
        <taxon>Actinomycetes</taxon>
        <taxon>Micrococcales</taxon>
        <taxon>Microbacteriaceae</taxon>
        <taxon>Microbacterium</taxon>
    </lineage>
</organism>
<proteinExistence type="predicted"/>
<reference evidence="2" key="1">
    <citation type="submission" date="2019-09" db="EMBL/GenBank/DDBJ databases">
        <title>Mumia zhuanghuii sp. nov. isolated from the intestinal contents of plateau pika (Ochotona curzoniae) in the Qinghai-Tibet plateau of China.</title>
        <authorList>
            <person name="Tian Z."/>
        </authorList>
    </citation>
    <scope>NUCLEOTIDE SEQUENCE [LARGE SCALE GENOMIC DNA]</scope>
    <source>
        <strain evidence="2">L-031</strain>
    </source>
</reference>
<name>A0A5J5JLN1_9MICO</name>
<evidence type="ECO:0000313" key="1">
    <source>
        <dbReference type="EMBL" id="QEW03081.1"/>
    </source>
</evidence>
<dbReference type="Proteomes" id="UP000325516">
    <property type="component" value="Chromosome"/>
</dbReference>
<keyword evidence="2" id="KW-1185">Reference proteome</keyword>
<sequence>MLWSNLIHLGYNLNLDREGIHEDELAARNAPADYFRWKPYARIDDSTWNAVVDATAAAGLNSLVIAPADGVVFDSHPEIATPGAWSKSRLMDELSRLRELGIEPIPKLNFAAGHDIWLGDYSRMVTSPTYYEVVADLIHEVAETFGSPELFHIGMDEETYEHQRLSELVVIRQGELWWHDLNFIADEVRKTGSRPWMWSDAAWVKVGEYFDRMPKDIMQSNWYYHNVFTGDEGGRPRAVDHGEKTAWLTYLDLDDAGLDQIPTGSTFFEEDNLIETVRFVKARVNPEKVHGFLQSTWLPLLPHHLDVHLKAIDELARARRIWEGLDA</sequence>
<accession>A0A5J5JLN1</accession>